<dbReference type="AlphaFoldDB" id="A0AAV8VYE2"/>
<evidence type="ECO:0008006" key="3">
    <source>
        <dbReference type="Google" id="ProtNLM"/>
    </source>
</evidence>
<name>A0AAV8VYE2_9CUCU</name>
<evidence type="ECO:0000313" key="1">
    <source>
        <dbReference type="EMBL" id="KAJ8919412.1"/>
    </source>
</evidence>
<gene>
    <name evidence="1" type="ORF">NQ315_016505</name>
</gene>
<proteinExistence type="predicted"/>
<reference evidence="1 2" key="1">
    <citation type="journal article" date="2023" name="Insect Mol. Biol.">
        <title>Genome sequencing provides insights into the evolution of gene families encoding plant cell wall-degrading enzymes in longhorned beetles.</title>
        <authorList>
            <person name="Shin N.R."/>
            <person name="Okamura Y."/>
            <person name="Kirsch R."/>
            <person name="Pauchet Y."/>
        </authorList>
    </citation>
    <scope>NUCLEOTIDE SEQUENCE [LARGE SCALE GENOMIC DNA]</scope>
    <source>
        <strain evidence="1">EAD_L_NR</strain>
    </source>
</reference>
<protein>
    <recommendedName>
        <fullName evidence="3">Reverse transcriptase domain-containing protein</fullName>
    </recommendedName>
</protein>
<keyword evidence="2" id="KW-1185">Reference proteome</keyword>
<dbReference type="EMBL" id="JANEYG010000018">
    <property type="protein sequence ID" value="KAJ8919412.1"/>
    <property type="molecule type" value="Genomic_DNA"/>
</dbReference>
<organism evidence="1 2">
    <name type="scientific">Exocentrus adspersus</name>
    <dbReference type="NCBI Taxonomy" id="1586481"/>
    <lineage>
        <taxon>Eukaryota</taxon>
        <taxon>Metazoa</taxon>
        <taxon>Ecdysozoa</taxon>
        <taxon>Arthropoda</taxon>
        <taxon>Hexapoda</taxon>
        <taxon>Insecta</taxon>
        <taxon>Pterygota</taxon>
        <taxon>Neoptera</taxon>
        <taxon>Endopterygota</taxon>
        <taxon>Coleoptera</taxon>
        <taxon>Polyphaga</taxon>
        <taxon>Cucujiformia</taxon>
        <taxon>Chrysomeloidea</taxon>
        <taxon>Cerambycidae</taxon>
        <taxon>Lamiinae</taxon>
        <taxon>Acanthocinini</taxon>
        <taxon>Exocentrus</taxon>
    </lineage>
</organism>
<evidence type="ECO:0000313" key="2">
    <source>
        <dbReference type="Proteomes" id="UP001159042"/>
    </source>
</evidence>
<accession>A0AAV8VYE2</accession>
<comment type="caution">
    <text evidence="1">The sequence shown here is derived from an EMBL/GenBank/DDBJ whole genome shotgun (WGS) entry which is preliminary data.</text>
</comment>
<dbReference type="PANTHER" id="PTHR33332">
    <property type="entry name" value="REVERSE TRANSCRIPTASE DOMAIN-CONTAINING PROTEIN"/>
    <property type="match status" value="1"/>
</dbReference>
<dbReference type="Proteomes" id="UP001159042">
    <property type="component" value="Unassembled WGS sequence"/>
</dbReference>
<sequence>MDKIPPEAVKMLGVCQPNILSTVQPYPEGIRTFGYADDLAVFAEAKFLDELQRDVNDTLRLVDEWMTANQLKIAPEKTEGIMVRGPKNIQVPIDVRVRDQRIEITKSIQYLGVILDWQICYGPHVDVEYEGGGTRSQKRQLLMTVVHSIMLYAAPIWADAVRIESYRKLLEATQRNGALRVACSYRTVSSAAVQFLSNHDSFKTYLKRIGKREDDRCQRCQEIDTTGHILFRCLNFQEERMITEARLRQRMTEDNIVQTLVETKET</sequence>